<evidence type="ECO:0000259" key="14">
    <source>
        <dbReference type="Pfam" id="PF03807"/>
    </source>
</evidence>
<evidence type="ECO:0000256" key="2">
    <source>
        <dbReference type="ARBA" id="ARBA00007442"/>
    </source>
</evidence>
<evidence type="ECO:0000313" key="16">
    <source>
        <dbReference type="EMBL" id="TRX99793.1"/>
    </source>
</evidence>
<evidence type="ECO:0000256" key="7">
    <source>
        <dbReference type="ARBA" id="ARBA00022857"/>
    </source>
</evidence>
<evidence type="ECO:0000256" key="9">
    <source>
        <dbReference type="ARBA" id="ARBA00023002"/>
    </source>
</evidence>
<dbReference type="EMBL" id="VKID01000001">
    <property type="protein sequence ID" value="TRX99793.1"/>
    <property type="molecule type" value="Genomic_DNA"/>
</dbReference>
<keyword evidence="7 12" id="KW-0521">NADP</keyword>
<keyword evidence="6 12" id="KW-0028">Amino-acid biosynthesis</keyword>
<feature type="binding site" evidence="13">
    <location>
        <begin position="70"/>
        <end position="73"/>
    </location>
    <ligand>
        <name>NADP(+)</name>
        <dbReference type="ChEBI" id="CHEBI:58349"/>
    </ligand>
</feature>
<name>A0A553IHX0_ACHLA</name>
<dbReference type="GO" id="GO:0047850">
    <property type="term" value="F:diaminopimelate dehydrogenase activity"/>
    <property type="evidence" value="ECO:0007669"/>
    <property type="project" value="UniProtKB-UniRule"/>
</dbReference>
<comment type="subunit">
    <text evidence="3 12">Homodimer.</text>
</comment>
<evidence type="ECO:0000256" key="12">
    <source>
        <dbReference type="PIRNR" id="PIRNR025648"/>
    </source>
</evidence>
<dbReference type="AlphaFoldDB" id="A0A553IHX0"/>
<protein>
    <recommendedName>
        <fullName evidence="5 12">Meso-diaminopimelate D-dehydrogenase</fullName>
        <shortName evidence="12">DAPDH</shortName>
        <shortName evidence="12">Meso-DAP dehydrogenase</shortName>
        <ecNumber evidence="4 12">1.4.1.16</ecNumber>
    </recommendedName>
</protein>
<dbReference type="SUPFAM" id="SSF55347">
    <property type="entry name" value="Glyceraldehyde-3-phosphate dehydrogenase-like, C-terminal domain"/>
    <property type="match status" value="1"/>
</dbReference>
<evidence type="ECO:0000256" key="6">
    <source>
        <dbReference type="ARBA" id="ARBA00022605"/>
    </source>
</evidence>
<feature type="binding site" evidence="13">
    <location>
        <position position="279"/>
    </location>
    <ligand>
        <name>substrate</name>
    </ligand>
</feature>
<evidence type="ECO:0000256" key="5">
    <source>
        <dbReference type="ARBA" id="ARBA00021654"/>
    </source>
</evidence>
<organism evidence="16 17">
    <name type="scientific">Acholeplasma laidlawii</name>
    <dbReference type="NCBI Taxonomy" id="2148"/>
    <lineage>
        <taxon>Bacteria</taxon>
        <taxon>Bacillati</taxon>
        <taxon>Mycoplasmatota</taxon>
        <taxon>Mollicutes</taxon>
        <taxon>Acholeplasmatales</taxon>
        <taxon>Acholeplasmataceae</taxon>
        <taxon>Acholeplasma</taxon>
    </lineage>
</organism>
<feature type="binding site" evidence="13">
    <location>
        <begin position="11"/>
        <end position="14"/>
    </location>
    <ligand>
        <name>NADP(+)</name>
        <dbReference type="ChEBI" id="CHEBI:58349"/>
    </ligand>
</feature>
<comment type="caution">
    <text evidence="16">The sequence shown here is derived from an EMBL/GenBank/DDBJ whole genome shotgun (WGS) entry which is preliminary data.</text>
</comment>
<feature type="binding site" evidence="13">
    <location>
        <begin position="122"/>
        <end position="126"/>
    </location>
    <ligand>
        <name>NADP(+)</name>
        <dbReference type="ChEBI" id="CHEBI:58349"/>
    </ligand>
</feature>
<dbReference type="EC" id="1.4.1.16" evidence="4 12"/>
<evidence type="ECO:0000256" key="8">
    <source>
        <dbReference type="ARBA" id="ARBA00022915"/>
    </source>
</evidence>
<proteinExistence type="inferred from homology"/>
<dbReference type="RefSeq" id="WP_012242710.1">
    <property type="nucleotide sequence ID" value="NZ_JACAOE010000001.1"/>
</dbReference>
<keyword evidence="10 12" id="KW-0457">Lysine biosynthesis</keyword>
<feature type="binding site" evidence="13">
    <location>
        <position position="174"/>
    </location>
    <ligand>
        <name>substrate</name>
    </ligand>
</feature>
<dbReference type="OMA" id="FGPGMSM"/>
<feature type="binding site" evidence="13">
    <location>
        <begin position="35"/>
        <end position="37"/>
    </location>
    <ligand>
        <name>NADP(+)</name>
        <dbReference type="ChEBI" id="CHEBI:58349"/>
    </ligand>
</feature>
<evidence type="ECO:0000256" key="4">
    <source>
        <dbReference type="ARBA" id="ARBA00012080"/>
    </source>
</evidence>
<dbReference type="Gene3D" id="3.30.360.10">
    <property type="entry name" value="Dihydrodipicolinate Reductase, domain 2"/>
    <property type="match status" value="1"/>
</dbReference>
<dbReference type="Proteomes" id="UP000315938">
    <property type="component" value="Unassembled WGS sequence"/>
</dbReference>
<dbReference type="Gene3D" id="3.40.50.720">
    <property type="entry name" value="NAD(P)-binding Rossmann-like Domain"/>
    <property type="match status" value="1"/>
</dbReference>
<comment type="catalytic activity">
    <reaction evidence="11 12">
        <text>meso-2,6-diaminopimelate + NADP(+) + H2O = (S)-2-amino-6-oxoheptanedioate + NH4(+) + NADPH + H(+)</text>
        <dbReference type="Rhea" id="RHEA:13561"/>
        <dbReference type="ChEBI" id="CHEBI:15377"/>
        <dbReference type="ChEBI" id="CHEBI:15378"/>
        <dbReference type="ChEBI" id="CHEBI:28938"/>
        <dbReference type="ChEBI" id="CHEBI:57783"/>
        <dbReference type="ChEBI" id="CHEBI:57791"/>
        <dbReference type="ChEBI" id="CHEBI:58349"/>
        <dbReference type="ChEBI" id="CHEBI:58556"/>
        <dbReference type="EC" id="1.4.1.16"/>
    </reaction>
</comment>
<dbReference type="InterPro" id="IPR028939">
    <property type="entry name" value="P5C_Rdtase_cat_N"/>
</dbReference>
<feature type="domain" description="Pyrroline-5-carboxylate reductase catalytic N-terminal" evidence="14">
    <location>
        <begin position="5"/>
        <end position="70"/>
    </location>
</feature>
<comment type="function">
    <text evidence="12">Catalyzes the reversible NADPH-dependent reductive amination of L-2-amino-6-oxopimelate, the acyclic form of L-tetrahydrodipicolinate, to generate the meso compound, D,L-2,6-diaminopimelate.</text>
</comment>
<reference evidence="16 17" key="1">
    <citation type="submission" date="2019-07" db="EMBL/GenBank/DDBJ databases">
        <title>Genome sequence of Acholeplasma laidlawii strain with increased resistance to erythromycin.</title>
        <authorList>
            <person name="Medvedeva E.S."/>
            <person name="Baranova N.B."/>
            <person name="Siniagina M.N."/>
            <person name="Mouzykantov A."/>
            <person name="Chernova O.A."/>
            <person name="Chernov V.M."/>
        </authorList>
    </citation>
    <scope>NUCLEOTIDE SEQUENCE [LARGE SCALE GENOMIC DNA]</scope>
    <source>
        <strain evidence="16 17">PG8REry</strain>
    </source>
</reference>
<evidence type="ECO:0000256" key="11">
    <source>
        <dbReference type="ARBA" id="ARBA00052023"/>
    </source>
</evidence>
<dbReference type="GO" id="GO:0009089">
    <property type="term" value="P:lysine biosynthetic process via diaminopimelate"/>
    <property type="evidence" value="ECO:0007669"/>
    <property type="project" value="UniProtKB-UniRule"/>
</dbReference>
<dbReference type="InterPro" id="IPR032094">
    <property type="entry name" value="Meso-DAP_DH_C"/>
</dbReference>
<feature type="domain" description="Meso-diaminopimelate D-dehydrogenase C-terminal" evidence="15">
    <location>
        <begin position="123"/>
        <end position="278"/>
    </location>
</feature>
<dbReference type="CDD" id="cd02270">
    <property type="entry name" value="meso-DAPDH_N"/>
    <property type="match status" value="1"/>
</dbReference>
<dbReference type="UniPathway" id="UPA00034">
    <property type="reaction ID" value="UER00026"/>
</dbReference>
<evidence type="ECO:0000256" key="10">
    <source>
        <dbReference type="ARBA" id="ARBA00023154"/>
    </source>
</evidence>
<comment type="similarity">
    <text evidence="2 12">Belongs to the diaminopimelate dehydrogenase family.</text>
</comment>
<sequence>MSKIKIAIIGYGNLGKSIETGLLQSDDMELFGVFTRRDPKTLETTTKGVSVYHLDEVENLKDRIDVAILCGGSMSDLPVQGPLIASLMNTVDGYDNHALINEYFNHMDEASKKAQKLSVVASGWDPGMFSINRILAEAILPVGETYTFWGEGVSQGHSDAIRRVSGVKHAVQYTVPIKSAIDAVKNGDMPTLSVKDKHKRICYVVAETGADLTKIEHDIKTMPNYFEPYETKVHFISHDELLKNHQGLPHGGLVIRYGQTGLNNEHHQMIQYQLKLDSNPDFTARVLLAYARAAYRLNKEGASGAKTIADIAPAYLINLSAEEIRKKLI</sequence>
<dbReference type="InterPro" id="IPR010190">
    <property type="entry name" value="Diaminopimelate_DH_Ddh"/>
</dbReference>
<dbReference type="GeneID" id="41338923"/>
<evidence type="ECO:0000259" key="15">
    <source>
        <dbReference type="Pfam" id="PF16654"/>
    </source>
</evidence>
<gene>
    <name evidence="16" type="ORF">FNV44_01790</name>
</gene>
<evidence type="ECO:0000313" key="17">
    <source>
        <dbReference type="Proteomes" id="UP000315938"/>
    </source>
</evidence>
<keyword evidence="13" id="KW-0547">Nucleotide-binding</keyword>
<accession>A0A553IHX0</accession>
<dbReference type="GO" id="GO:0019877">
    <property type="term" value="P:diaminopimelate biosynthetic process"/>
    <property type="evidence" value="ECO:0007669"/>
    <property type="project" value="UniProtKB-UniRule"/>
</dbReference>
<evidence type="ECO:0000256" key="13">
    <source>
        <dbReference type="PIRSR" id="PIRSR025648-1"/>
    </source>
</evidence>
<evidence type="ECO:0000256" key="1">
    <source>
        <dbReference type="ARBA" id="ARBA00004896"/>
    </source>
</evidence>
<dbReference type="SUPFAM" id="SSF51735">
    <property type="entry name" value="NAD(P)-binding Rossmann-fold domains"/>
    <property type="match status" value="2"/>
</dbReference>
<feature type="binding site" evidence="13">
    <location>
        <position position="250"/>
    </location>
    <ligand>
        <name>substrate</name>
    </ligand>
</feature>
<comment type="pathway">
    <text evidence="1 12">Amino-acid biosynthesis; L-lysine biosynthesis via DAP pathway; DL-2,6-diaminopimelate from (S)-tetrahydrodipicolinate: step 1/1.</text>
</comment>
<dbReference type="InterPro" id="IPR036291">
    <property type="entry name" value="NAD(P)-bd_dom_sf"/>
</dbReference>
<evidence type="ECO:0000256" key="3">
    <source>
        <dbReference type="ARBA" id="ARBA00011738"/>
    </source>
</evidence>
<dbReference type="Pfam" id="PF16654">
    <property type="entry name" value="DAPDH_C"/>
    <property type="match status" value="1"/>
</dbReference>
<dbReference type="Pfam" id="PF03807">
    <property type="entry name" value="F420_oxidored"/>
    <property type="match status" value="1"/>
</dbReference>
<feature type="binding site" evidence="13">
    <location>
        <position position="200"/>
    </location>
    <ligand>
        <name>substrate</name>
    </ligand>
</feature>
<keyword evidence="8 12" id="KW-0220">Diaminopimelate biosynthesis</keyword>
<dbReference type="NCBIfam" id="TIGR01921">
    <property type="entry name" value="DAP-DH"/>
    <property type="match status" value="1"/>
</dbReference>
<keyword evidence="9 12" id="KW-0560">Oxidoreductase</keyword>
<dbReference type="PIRSF" id="PIRSF025648">
    <property type="entry name" value="DDH"/>
    <property type="match status" value="1"/>
</dbReference>
<dbReference type="GO" id="GO:0000166">
    <property type="term" value="F:nucleotide binding"/>
    <property type="evidence" value="ECO:0007669"/>
    <property type="project" value="UniProtKB-KW"/>
</dbReference>
<feature type="binding site" evidence="13">
    <location>
        <position position="149"/>
    </location>
    <ligand>
        <name>substrate</name>
    </ligand>
</feature>